<sequence>MKTSLCLLVLSISAVFCEIEKRDLLEILGIIHKDAGFQTLPVDIQLTIVELVAAAENGVLVRYVDEKGFANVLKALSVGTSMQQKSLESYLLMGPLGRRNTDNYLQHSILSSTAFQQLSEDKKEIIKRVLESVRNHHLSQTIFLQGIDFIQKLRLPVDLAHKLTLLIMHEMMLEGHGGRFSGTHDDEHWQPDQPKLVYNKINFVALQLQSDIIWLHQRLTVSYSLLRSGQA</sequence>
<accession>K1RX09</accession>
<reference evidence="1" key="1">
    <citation type="journal article" date="2012" name="Nature">
        <title>The oyster genome reveals stress adaptation and complexity of shell formation.</title>
        <authorList>
            <person name="Zhang G."/>
            <person name="Fang X."/>
            <person name="Guo X."/>
            <person name="Li L."/>
            <person name="Luo R."/>
            <person name="Xu F."/>
            <person name="Yang P."/>
            <person name="Zhang L."/>
            <person name="Wang X."/>
            <person name="Qi H."/>
            <person name="Xiong Z."/>
            <person name="Que H."/>
            <person name="Xie Y."/>
            <person name="Holland P.W."/>
            <person name="Paps J."/>
            <person name="Zhu Y."/>
            <person name="Wu F."/>
            <person name="Chen Y."/>
            <person name="Wang J."/>
            <person name="Peng C."/>
            <person name="Meng J."/>
            <person name="Yang L."/>
            <person name="Liu J."/>
            <person name="Wen B."/>
            <person name="Zhang N."/>
            <person name="Huang Z."/>
            <person name="Zhu Q."/>
            <person name="Feng Y."/>
            <person name="Mount A."/>
            <person name="Hedgecock D."/>
            <person name="Xu Z."/>
            <person name="Liu Y."/>
            <person name="Domazet-Loso T."/>
            <person name="Du Y."/>
            <person name="Sun X."/>
            <person name="Zhang S."/>
            <person name="Liu B."/>
            <person name="Cheng P."/>
            <person name="Jiang X."/>
            <person name="Li J."/>
            <person name="Fan D."/>
            <person name="Wang W."/>
            <person name="Fu W."/>
            <person name="Wang T."/>
            <person name="Wang B."/>
            <person name="Zhang J."/>
            <person name="Peng Z."/>
            <person name="Li Y."/>
            <person name="Li N."/>
            <person name="Wang J."/>
            <person name="Chen M."/>
            <person name="He Y."/>
            <person name="Tan F."/>
            <person name="Song X."/>
            <person name="Zheng Q."/>
            <person name="Huang R."/>
            <person name="Yang H."/>
            <person name="Du X."/>
            <person name="Chen L."/>
            <person name="Yang M."/>
            <person name="Gaffney P.M."/>
            <person name="Wang S."/>
            <person name="Luo L."/>
            <person name="She Z."/>
            <person name="Ming Y."/>
            <person name="Huang W."/>
            <person name="Zhang S."/>
            <person name="Huang B."/>
            <person name="Zhang Y."/>
            <person name="Qu T."/>
            <person name="Ni P."/>
            <person name="Miao G."/>
            <person name="Wang J."/>
            <person name="Wang Q."/>
            <person name="Steinberg C.E."/>
            <person name="Wang H."/>
            <person name="Li N."/>
            <person name="Qian L."/>
            <person name="Zhang G."/>
            <person name="Li Y."/>
            <person name="Yang H."/>
            <person name="Liu X."/>
            <person name="Wang J."/>
            <person name="Yin Y."/>
            <person name="Wang J."/>
        </authorList>
    </citation>
    <scope>NUCLEOTIDE SEQUENCE [LARGE SCALE GENOMIC DNA]</scope>
    <source>
        <strain evidence="1">05x7-T-G4-1.051#20</strain>
    </source>
</reference>
<dbReference type="HOGENOM" id="CLU_1200850_0_0_1"/>
<organism evidence="1">
    <name type="scientific">Magallana gigas</name>
    <name type="common">Pacific oyster</name>
    <name type="synonym">Crassostrea gigas</name>
    <dbReference type="NCBI Taxonomy" id="29159"/>
    <lineage>
        <taxon>Eukaryota</taxon>
        <taxon>Metazoa</taxon>
        <taxon>Spiralia</taxon>
        <taxon>Lophotrochozoa</taxon>
        <taxon>Mollusca</taxon>
        <taxon>Bivalvia</taxon>
        <taxon>Autobranchia</taxon>
        <taxon>Pteriomorphia</taxon>
        <taxon>Ostreida</taxon>
        <taxon>Ostreoidea</taxon>
        <taxon>Ostreidae</taxon>
        <taxon>Magallana</taxon>
    </lineage>
</organism>
<protein>
    <submittedName>
        <fullName evidence="1">Uncharacterized protein</fullName>
    </submittedName>
</protein>
<proteinExistence type="predicted"/>
<gene>
    <name evidence="1" type="ORF">CGI_10020071</name>
</gene>
<dbReference type="EMBL" id="JH818808">
    <property type="protein sequence ID" value="EKC39466.1"/>
    <property type="molecule type" value="Genomic_DNA"/>
</dbReference>
<dbReference type="InParanoid" id="K1RX09"/>
<evidence type="ECO:0000313" key="1">
    <source>
        <dbReference type="EMBL" id="EKC39466.1"/>
    </source>
</evidence>
<dbReference type="AlphaFoldDB" id="K1RX09"/>
<name>K1RX09_MAGGI</name>